<dbReference type="EMBL" id="JABSTU010000001">
    <property type="protein sequence ID" value="KAH8038973.1"/>
    <property type="molecule type" value="Genomic_DNA"/>
</dbReference>
<dbReference type="Pfam" id="PF01425">
    <property type="entry name" value="Amidase"/>
    <property type="match status" value="1"/>
</dbReference>
<dbReference type="SUPFAM" id="SSF75304">
    <property type="entry name" value="Amidase signature (AS) enzymes"/>
    <property type="match status" value="1"/>
</dbReference>
<dbReference type="PANTHER" id="PTHR43372">
    <property type="entry name" value="FATTY-ACID AMIDE HYDROLASE"/>
    <property type="match status" value="1"/>
</dbReference>
<evidence type="ECO:0000259" key="1">
    <source>
        <dbReference type="Pfam" id="PF01425"/>
    </source>
</evidence>
<reference evidence="2" key="1">
    <citation type="journal article" date="2020" name="Cell">
        <title>Large-Scale Comparative Analyses of Tick Genomes Elucidate Their Genetic Diversity and Vector Capacities.</title>
        <authorList>
            <consortium name="Tick Genome and Microbiome Consortium (TIGMIC)"/>
            <person name="Jia N."/>
            <person name="Wang J."/>
            <person name="Shi W."/>
            <person name="Du L."/>
            <person name="Sun Y."/>
            <person name="Zhan W."/>
            <person name="Jiang J.F."/>
            <person name="Wang Q."/>
            <person name="Zhang B."/>
            <person name="Ji P."/>
            <person name="Bell-Sakyi L."/>
            <person name="Cui X.M."/>
            <person name="Yuan T.T."/>
            <person name="Jiang B.G."/>
            <person name="Yang W.F."/>
            <person name="Lam T.T."/>
            <person name="Chang Q.C."/>
            <person name="Ding S.J."/>
            <person name="Wang X.J."/>
            <person name="Zhu J.G."/>
            <person name="Ruan X.D."/>
            <person name="Zhao L."/>
            <person name="Wei J.T."/>
            <person name="Ye R.Z."/>
            <person name="Que T.C."/>
            <person name="Du C.H."/>
            <person name="Zhou Y.H."/>
            <person name="Cheng J.X."/>
            <person name="Dai P.F."/>
            <person name="Guo W.B."/>
            <person name="Han X.H."/>
            <person name="Huang E.J."/>
            <person name="Li L.F."/>
            <person name="Wei W."/>
            <person name="Gao Y.C."/>
            <person name="Liu J.Z."/>
            <person name="Shao H.Z."/>
            <person name="Wang X."/>
            <person name="Wang C.C."/>
            <person name="Yang T.C."/>
            <person name="Huo Q.B."/>
            <person name="Li W."/>
            <person name="Chen H.Y."/>
            <person name="Chen S.E."/>
            <person name="Zhou L.G."/>
            <person name="Ni X.B."/>
            <person name="Tian J.H."/>
            <person name="Sheng Y."/>
            <person name="Liu T."/>
            <person name="Pan Y.S."/>
            <person name="Xia L.Y."/>
            <person name="Li J."/>
            <person name="Zhao F."/>
            <person name="Cao W.C."/>
        </authorList>
    </citation>
    <scope>NUCLEOTIDE SEQUENCE</scope>
    <source>
        <strain evidence="2">Rmic-2018</strain>
    </source>
</reference>
<dbReference type="InterPro" id="IPR052739">
    <property type="entry name" value="FAAH2"/>
</dbReference>
<dbReference type="Proteomes" id="UP000821866">
    <property type="component" value="Chromosome 1"/>
</dbReference>
<evidence type="ECO:0000313" key="3">
    <source>
        <dbReference type="Proteomes" id="UP000821866"/>
    </source>
</evidence>
<evidence type="ECO:0000313" key="2">
    <source>
        <dbReference type="EMBL" id="KAH8038973.1"/>
    </source>
</evidence>
<sequence length="76" mass="8552">MALVTSEDVILAYQRRVREVDPVLNAVVDERFEAALEEARAVDELVRRSSPDELERTKPLLGVPFITKNSVMIKGV</sequence>
<name>A0A9J6EXT7_RHIMP</name>
<protein>
    <recommendedName>
        <fullName evidence="1">Amidase domain-containing protein</fullName>
    </recommendedName>
</protein>
<dbReference type="GO" id="GO:0012505">
    <property type="term" value="C:endomembrane system"/>
    <property type="evidence" value="ECO:0007669"/>
    <property type="project" value="TreeGrafter"/>
</dbReference>
<dbReference type="VEuPathDB" id="VectorBase:LOC119170118"/>
<gene>
    <name evidence="2" type="ORF">HPB51_004128</name>
</gene>
<organism evidence="2 3">
    <name type="scientific">Rhipicephalus microplus</name>
    <name type="common">Cattle tick</name>
    <name type="synonym">Boophilus microplus</name>
    <dbReference type="NCBI Taxonomy" id="6941"/>
    <lineage>
        <taxon>Eukaryota</taxon>
        <taxon>Metazoa</taxon>
        <taxon>Ecdysozoa</taxon>
        <taxon>Arthropoda</taxon>
        <taxon>Chelicerata</taxon>
        <taxon>Arachnida</taxon>
        <taxon>Acari</taxon>
        <taxon>Parasitiformes</taxon>
        <taxon>Ixodida</taxon>
        <taxon>Ixodoidea</taxon>
        <taxon>Ixodidae</taxon>
        <taxon>Rhipicephalinae</taxon>
        <taxon>Rhipicephalus</taxon>
        <taxon>Boophilus</taxon>
    </lineage>
</organism>
<accession>A0A9J6EXT7</accession>
<reference evidence="2" key="2">
    <citation type="submission" date="2021-09" db="EMBL/GenBank/DDBJ databases">
        <authorList>
            <person name="Jia N."/>
            <person name="Wang J."/>
            <person name="Shi W."/>
            <person name="Du L."/>
            <person name="Sun Y."/>
            <person name="Zhan W."/>
            <person name="Jiang J."/>
            <person name="Wang Q."/>
            <person name="Zhang B."/>
            <person name="Ji P."/>
            <person name="Sakyi L.B."/>
            <person name="Cui X."/>
            <person name="Yuan T."/>
            <person name="Jiang B."/>
            <person name="Yang W."/>
            <person name="Lam T.T.-Y."/>
            <person name="Chang Q."/>
            <person name="Ding S."/>
            <person name="Wang X."/>
            <person name="Zhu J."/>
            <person name="Ruan X."/>
            <person name="Zhao L."/>
            <person name="Wei J."/>
            <person name="Que T."/>
            <person name="Du C."/>
            <person name="Cheng J."/>
            <person name="Dai P."/>
            <person name="Han X."/>
            <person name="Huang E."/>
            <person name="Gao Y."/>
            <person name="Liu J."/>
            <person name="Shao H."/>
            <person name="Ye R."/>
            <person name="Li L."/>
            <person name="Wei W."/>
            <person name="Wang X."/>
            <person name="Wang C."/>
            <person name="Huo Q."/>
            <person name="Li W."/>
            <person name="Guo W."/>
            <person name="Chen H."/>
            <person name="Chen S."/>
            <person name="Zhou L."/>
            <person name="Zhou L."/>
            <person name="Ni X."/>
            <person name="Tian J."/>
            <person name="Zhou Y."/>
            <person name="Sheng Y."/>
            <person name="Liu T."/>
            <person name="Pan Y."/>
            <person name="Xia L."/>
            <person name="Li J."/>
            <person name="Zhao F."/>
            <person name="Cao W."/>
        </authorList>
    </citation>
    <scope>NUCLEOTIDE SEQUENCE</scope>
    <source>
        <strain evidence="2">Rmic-2018</strain>
        <tissue evidence="2">Larvae</tissue>
    </source>
</reference>
<dbReference type="AlphaFoldDB" id="A0A9J6EXT7"/>
<dbReference type="Gene3D" id="3.90.1300.10">
    <property type="entry name" value="Amidase signature (AS) domain"/>
    <property type="match status" value="1"/>
</dbReference>
<feature type="domain" description="Amidase" evidence="1">
    <location>
        <begin position="8"/>
        <end position="76"/>
    </location>
</feature>
<proteinExistence type="predicted"/>
<dbReference type="InterPro" id="IPR036928">
    <property type="entry name" value="AS_sf"/>
</dbReference>
<dbReference type="InterPro" id="IPR023631">
    <property type="entry name" value="Amidase_dom"/>
</dbReference>
<comment type="caution">
    <text evidence="2">The sequence shown here is derived from an EMBL/GenBank/DDBJ whole genome shotgun (WGS) entry which is preliminary data.</text>
</comment>
<dbReference type="PANTHER" id="PTHR43372:SF3">
    <property type="entry name" value="AT07710P-RELATED"/>
    <property type="match status" value="1"/>
</dbReference>
<keyword evidence="3" id="KW-1185">Reference proteome</keyword>